<dbReference type="AlphaFoldDB" id="A0A0F9LN07"/>
<reference evidence="1" key="1">
    <citation type="journal article" date="2015" name="Nature">
        <title>Complex archaea that bridge the gap between prokaryotes and eukaryotes.</title>
        <authorList>
            <person name="Spang A."/>
            <person name="Saw J.H."/>
            <person name="Jorgensen S.L."/>
            <person name="Zaremba-Niedzwiedzka K."/>
            <person name="Martijn J."/>
            <person name="Lind A.E."/>
            <person name="van Eijk R."/>
            <person name="Schleper C."/>
            <person name="Guy L."/>
            <person name="Ettema T.J."/>
        </authorList>
    </citation>
    <scope>NUCLEOTIDE SEQUENCE</scope>
</reference>
<organism evidence="1">
    <name type="scientific">marine sediment metagenome</name>
    <dbReference type="NCBI Taxonomy" id="412755"/>
    <lineage>
        <taxon>unclassified sequences</taxon>
        <taxon>metagenomes</taxon>
        <taxon>ecological metagenomes</taxon>
    </lineage>
</organism>
<name>A0A0F9LN07_9ZZZZ</name>
<sequence length="94" mass="10648">MKKFGLSIFGFLIFLSLNTMAATITIEGMRQFDIDKQVVHFTLNFGGQDYEWSANTPILSGAPLQSWLDSRIDHYKKSTLKGEFRGKHPPGIKL</sequence>
<comment type="caution">
    <text evidence="1">The sequence shown here is derived from an EMBL/GenBank/DDBJ whole genome shotgun (WGS) entry which is preliminary data.</text>
</comment>
<proteinExistence type="predicted"/>
<gene>
    <name evidence="1" type="ORF">LCGC14_1561720</name>
</gene>
<evidence type="ECO:0000313" key="1">
    <source>
        <dbReference type="EMBL" id="KKM44365.1"/>
    </source>
</evidence>
<protein>
    <submittedName>
        <fullName evidence="1">Uncharacterized protein</fullName>
    </submittedName>
</protein>
<feature type="non-terminal residue" evidence="1">
    <location>
        <position position="94"/>
    </location>
</feature>
<accession>A0A0F9LN07</accession>
<dbReference type="EMBL" id="LAZR01012073">
    <property type="protein sequence ID" value="KKM44365.1"/>
    <property type="molecule type" value="Genomic_DNA"/>
</dbReference>